<dbReference type="InterPro" id="IPR009080">
    <property type="entry name" value="tRNAsynth_Ia_anticodon-bd"/>
</dbReference>
<dbReference type="SUPFAM" id="SSF52374">
    <property type="entry name" value="Nucleotidylyl transferase"/>
    <property type="match status" value="1"/>
</dbReference>
<feature type="short sequence motif" description="'HIGH' region" evidence="12">
    <location>
        <begin position="31"/>
        <end position="41"/>
    </location>
</feature>
<comment type="caution">
    <text evidence="14">The sequence shown here is derived from an EMBL/GenBank/DDBJ whole genome shotgun (WGS) entry which is preliminary data.</text>
</comment>
<dbReference type="SUPFAM" id="SSF47323">
    <property type="entry name" value="Anticodon-binding domain of a subclass of class I aminoacyl-tRNA synthetases"/>
    <property type="match status" value="1"/>
</dbReference>
<evidence type="ECO:0000313" key="15">
    <source>
        <dbReference type="Proteomes" id="UP000644727"/>
    </source>
</evidence>
<protein>
    <recommendedName>
        <fullName evidence="12">Cysteine--tRNA ligase</fullName>
        <ecNumber evidence="12">6.1.1.16</ecNumber>
    </recommendedName>
    <alternativeName>
        <fullName evidence="12">Cysteinyl-tRNA synthetase</fullName>
        <shortName evidence="12">CysRS</shortName>
    </alternativeName>
</protein>
<keyword evidence="4 12" id="KW-0436">Ligase</keyword>
<evidence type="ECO:0000256" key="12">
    <source>
        <dbReference type="HAMAP-Rule" id="MF_00041"/>
    </source>
</evidence>
<dbReference type="PRINTS" id="PR00983">
    <property type="entry name" value="TRNASYNTHCYS"/>
</dbReference>
<keyword evidence="8 12" id="KW-0067">ATP-binding</keyword>
<organism evidence="14 15">
    <name type="scientific">Brachybacterium epidermidis</name>
    <dbReference type="NCBI Taxonomy" id="2781983"/>
    <lineage>
        <taxon>Bacteria</taxon>
        <taxon>Bacillati</taxon>
        <taxon>Actinomycetota</taxon>
        <taxon>Actinomycetes</taxon>
        <taxon>Micrococcales</taxon>
        <taxon>Dermabacteraceae</taxon>
        <taxon>Brachybacterium</taxon>
    </lineage>
</organism>
<dbReference type="EC" id="6.1.1.16" evidence="12"/>
<dbReference type="Proteomes" id="UP000644727">
    <property type="component" value="Unassembled WGS sequence"/>
</dbReference>
<dbReference type="RefSeq" id="WP_193865751.1">
    <property type="nucleotide sequence ID" value="NZ_JADEYR010000006.1"/>
</dbReference>
<dbReference type="EMBL" id="JADEYR010000006">
    <property type="protein sequence ID" value="MBE9403996.1"/>
    <property type="molecule type" value="Genomic_DNA"/>
</dbReference>
<accession>A0ABR9W0N1</accession>
<evidence type="ECO:0000256" key="10">
    <source>
        <dbReference type="ARBA" id="ARBA00023146"/>
    </source>
</evidence>
<dbReference type="InterPro" id="IPR024909">
    <property type="entry name" value="Cys-tRNA/MSH_ligase"/>
</dbReference>
<evidence type="ECO:0000259" key="13">
    <source>
        <dbReference type="SMART" id="SM00840"/>
    </source>
</evidence>
<dbReference type="HAMAP" id="MF_00041">
    <property type="entry name" value="Cys_tRNA_synth"/>
    <property type="match status" value="1"/>
</dbReference>
<evidence type="ECO:0000256" key="11">
    <source>
        <dbReference type="ARBA" id="ARBA00047398"/>
    </source>
</evidence>
<keyword evidence="7 12" id="KW-0862">Zinc</keyword>
<comment type="subcellular location">
    <subcellularLocation>
        <location evidence="12">Cytoplasm</location>
    </subcellularLocation>
</comment>
<dbReference type="Gene3D" id="3.40.50.620">
    <property type="entry name" value="HUPs"/>
    <property type="match status" value="1"/>
</dbReference>
<keyword evidence="9 12" id="KW-0648">Protein biosynthesis</keyword>
<comment type="subunit">
    <text evidence="2 12">Monomer.</text>
</comment>
<feature type="binding site" evidence="12">
    <location>
        <position position="212"/>
    </location>
    <ligand>
        <name>Zn(2+)</name>
        <dbReference type="ChEBI" id="CHEBI:29105"/>
    </ligand>
</feature>
<keyword evidence="15" id="KW-1185">Reference proteome</keyword>
<dbReference type="InterPro" id="IPR032678">
    <property type="entry name" value="tRNA-synt_1_cat_dom"/>
</dbReference>
<dbReference type="Gene3D" id="1.20.120.1910">
    <property type="entry name" value="Cysteine-tRNA ligase, C-terminal anti-codon recognition domain"/>
    <property type="match status" value="1"/>
</dbReference>
<evidence type="ECO:0000256" key="8">
    <source>
        <dbReference type="ARBA" id="ARBA00022840"/>
    </source>
</evidence>
<evidence type="ECO:0000256" key="5">
    <source>
        <dbReference type="ARBA" id="ARBA00022723"/>
    </source>
</evidence>
<comment type="similarity">
    <text evidence="1 12">Belongs to the class-I aminoacyl-tRNA synthetase family.</text>
</comment>
<evidence type="ECO:0000256" key="3">
    <source>
        <dbReference type="ARBA" id="ARBA00022490"/>
    </source>
</evidence>
<dbReference type="InterPro" id="IPR056411">
    <property type="entry name" value="CysS_C"/>
</dbReference>
<evidence type="ECO:0000256" key="6">
    <source>
        <dbReference type="ARBA" id="ARBA00022741"/>
    </source>
</evidence>
<evidence type="ECO:0000256" key="1">
    <source>
        <dbReference type="ARBA" id="ARBA00005594"/>
    </source>
</evidence>
<keyword evidence="5 12" id="KW-0479">Metal-binding</keyword>
<dbReference type="Pfam" id="PF09190">
    <property type="entry name" value="DALR_2"/>
    <property type="match status" value="1"/>
</dbReference>
<dbReference type="PANTHER" id="PTHR10890">
    <property type="entry name" value="CYSTEINYL-TRNA SYNTHETASE"/>
    <property type="match status" value="1"/>
</dbReference>
<feature type="short sequence motif" description="'KMSKS' region" evidence="12">
    <location>
        <begin position="268"/>
        <end position="272"/>
    </location>
</feature>
<feature type="binding site" evidence="12">
    <location>
        <position position="29"/>
    </location>
    <ligand>
        <name>Zn(2+)</name>
        <dbReference type="ChEBI" id="CHEBI:29105"/>
    </ligand>
</feature>
<reference evidence="14 15" key="1">
    <citation type="submission" date="2020-10" db="EMBL/GenBank/DDBJ databases">
        <title>Draft genome and description of Brachybacterium epidermidis sp nov.</title>
        <authorList>
            <person name="Boxberger M."/>
            <person name="La Scola B."/>
        </authorList>
    </citation>
    <scope>NUCLEOTIDE SEQUENCE [LARGE SCALE GENOMIC DNA]</scope>
    <source>
        <strain evidence="14 15">Marseille-Q2903</strain>
    </source>
</reference>
<evidence type="ECO:0000256" key="4">
    <source>
        <dbReference type="ARBA" id="ARBA00022598"/>
    </source>
</evidence>
<sequence length="484" mass="52795">MNLQLHDTATRTTAPFTPVREGAVSLYVCGPTTQGAPHLGHLRTFLAFDVLVRWLERSGLAVTHVRNVTDIDDKILAKSAEAGAEWWAWSLRFEREFQDVLDRLGNRRPTYEPRATGHVPEMIELMELLIERGHAYADGNGSVYFDVASHPTYGSLTRQSLEDMQDAGEQMEPGKRDRRDFALWKAAKPTEPATASWDTPFGRGRPGWHLECSAMSRKYLGETFDIHAGGLDLRFPHHENEQAQSHAAGYGFARTWMHAGVLTVDGLKMGKSLDNFVTAADALGAHPTPAVRLALVSGHYRATVEYNATAMREAEVVWERFTATARRAAERLGAEHPLTRAGAAEAGLAEVGLPEAFTAAMDDDLTVPEALAVIHRELSALNTALSTPGGDAEQVAQGLGRLRAMLDVLGLDPLGETWTDAGTVGNSDHEALDALVRTQLAARATARAAKDWARADEIRDALTAAGIRVEDGPDGARWSLDKQN</sequence>
<keyword evidence="3 12" id="KW-0963">Cytoplasm</keyword>
<dbReference type="PANTHER" id="PTHR10890:SF30">
    <property type="entry name" value="CYSTEINE--TRNA LIGASE"/>
    <property type="match status" value="1"/>
</dbReference>
<dbReference type="Pfam" id="PF01406">
    <property type="entry name" value="tRNA-synt_1e"/>
    <property type="match status" value="1"/>
</dbReference>
<dbReference type="NCBIfam" id="TIGR00435">
    <property type="entry name" value="cysS"/>
    <property type="match status" value="1"/>
</dbReference>
<comment type="cofactor">
    <cofactor evidence="12">
        <name>Zn(2+)</name>
        <dbReference type="ChEBI" id="CHEBI:29105"/>
    </cofactor>
    <text evidence="12">Binds 1 zinc ion per subunit.</text>
</comment>
<evidence type="ECO:0000256" key="7">
    <source>
        <dbReference type="ARBA" id="ARBA00022833"/>
    </source>
</evidence>
<dbReference type="InterPro" id="IPR015803">
    <property type="entry name" value="Cys-tRNA-ligase"/>
</dbReference>
<dbReference type="GO" id="GO:0004817">
    <property type="term" value="F:cysteine-tRNA ligase activity"/>
    <property type="evidence" value="ECO:0007669"/>
    <property type="project" value="UniProtKB-EC"/>
</dbReference>
<name>A0ABR9W0N1_9MICO</name>
<keyword evidence="10 12" id="KW-0030">Aminoacyl-tRNA synthetase</keyword>
<feature type="binding site" evidence="12">
    <location>
        <position position="237"/>
    </location>
    <ligand>
        <name>Zn(2+)</name>
        <dbReference type="ChEBI" id="CHEBI:29105"/>
    </ligand>
</feature>
<comment type="catalytic activity">
    <reaction evidence="11 12">
        <text>tRNA(Cys) + L-cysteine + ATP = L-cysteinyl-tRNA(Cys) + AMP + diphosphate</text>
        <dbReference type="Rhea" id="RHEA:17773"/>
        <dbReference type="Rhea" id="RHEA-COMP:9661"/>
        <dbReference type="Rhea" id="RHEA-COMP:9679"/>
        <dbReference type="ChEBI" id="CHEBI:30616"/>
        <dbReference type="ChEBI" id="CHEBI:33019"/>
        <dbReference type="ChEBI" id="CHEBI:35235"/>
        <dbReference type="ChEBI" id="CHEBI:78442"/>
        <dbReference type="ChEBI" id="CHEBI:78517"/>
        <dbReference type="ChEBI" id="CHEBI:456215"/>
        <dbReference type="EC" id="6.1.1.16"/>
    </reaction>
</comment>
<gene>
    <name evidence="12" type="primary">cysS</name>
    <name evidence="14" type="ORF">IOE58_07275</name>
</gene>
<dbReference type="CDD" id="cd00672">
    <property type="entry name" value="CysRS_core"/>
    <property type="match status" value="1"/>
</dbReference>
<dbReference type="InterPro" id="IPR014729">
    <property type="entry name" value="Rossmann-like_a/b/a_fold"/>
</dbReference>
<dbReference type="SMART" id="SM00840">
    <property type="entry name" value="DALR_2"/>
    <property type="match status" value="1"/>
</dbReference>
<dbReference type="Pfam" id="PF23493">
    <property type="entry name" value="CysS_C"/>
    <property type="match status" value="1"/>
</dbReference>
<proteinExistence type="inferred from homology"/>
<evidence type="ECO:0000256" key="9">
    <source>
        <dbReference type="ARBA" id="ARBA00022917"/>
    </source>
</evidence>
<feature type="binding site" evidence="12">
    <location>
        <position position="271"/>
    </location>
    <ligand>
        <name>ATP</name>
        <dbReference type="ChEBI" id="CHEBI:30616"/>
    </ligand>
</feature>
<evidence type="ECO:0000256" key="2">
    <source>
        <dbReference type="ARBA" id="ARBA00011245"/>
    </source>
</evidence>
<keyword evidence="6 12" id="KW-0547">Nucleotide-binding</keyword>
<dbReference type="InterPro" id="IPR015273">
    <property type="entry name" value="Cys-tRNA-synt_Ia_DALR"/>
</dbReference>
<feature type="binding site" evidence="12">
    <location>
        <position position="241"/>
    </location>
    <ligand>
        <name>Zn(2+)</name>
        <dbReference type="ChEBI" id="CHEBI:29105"/>
    </ligand>
</feature>
<feature type="domain" description="Cysteinyl-tRNA synthetase class Ia DALR" evidence="13">
    <location>
        <begin position="356"/>
        <end position="419"/>
    </location>
</feature>
<evidence type="ECO:0000313" key="14">
    <source>
        <dbReference type="EMBL" id="MBE9403996.1"/>
    </source>
</evidence>